<sequence>MSGLKKLQQSGPRRIALDCRYIGPRPSGIGEMVAALVKHLPAMAPDWEFTFLRNPLRVESLSDAPNVREVMVHSPANGPVTLMHLPLAVDLRGIDLFHAPANILPGGLSMPAITTVHDVMWLKHPEWCNPSAWGWVERHFYAYGIRRALARSALVATVSEASRSEIAGLAPEVEERVLVTRSGVAEDFRPMARDAASLARLGVPPGRRYVLVVGQGAPYKNHAGALQGFARAFAQAADIDLVMVRRRGDTGPALEKLAGELGLAGRVHFLETIGRPALVQLYAGAEALLHPSLCEGFGNPVAEAMACGCPVVTSNVSAMPEVAGGAALLADPRDPDALAAALRRVVDDPALAADLRERGLQRAAELDWRAFAAANLSLYRKVLEAAA</sequence>
<dbReference type="InterPro" id="IPR001296">
    <property type="entry name" value="Glyco_trans_1"/>
</dbReference>
<dbReference type="CDD" id="cd03809">
    <property type="entry name" value="GT4_MtfB-like"/>
    <property type="match status" value="1"/>
</dbReference>
<accession>A0A1A7BG32</accession>
<dbReference type="PATRIC" id="fig|1300349.4.peg.1907"/>
<comment type="caution">
    <text evidence="3">The sequence shown here is derived from an EMBL/GenBank/DDBJ whole genome shotgun (WGS) entry which is preliminary data.</text>
</comment>
<dbReference type="Pfam" id="PF00534">
    <property type="entry name" value="Glycos_transf_1"/>
    <property type="match status" value="1"/>
</dbReference>
<dbReference type="GO" id="GO:0016757">
    <property type="term" value="F:glycosyltransferase activity"/>
    <property type="evidence" value="ECO:0007669"/>
    <property type="project" value="InterPro"/>
</dbReference>
<dbReference type="STRING" id="1300349.I603_1914"/>
<dbReference type="GO" id="GO:0009103">
    <property type="term" value="P:lipopolysaccharide biosynthetic process"/>
    <property type="evidence" value="ECO:0007669"/>
    <property type="project" value="TreeGrafter"/>
</dbReference>
<evidence type="ECO:0000259" key="2">
    <source>
        <dbReference type="Pfam" id="PF00534"/>
    </source>
</evidence>
<organism evidence="3 4">
    <name type="scientific">Erythrobacter dokdonensis DSW-74</name>
    <dbReference type="NCBI Taxonomy" id="1300349"/>
    <lineage>
        <taxon>Bacteria</taxon>
        <taxon>Pseudomonadati</taxon>
        <taxon>Pseudomonadota</taxon>
        <taxon>Alphaproteobacteria</taxon>
        <taxon>Sphingomonadales</taxon>
        <taxon>Erythrobacteraceae</taxon>
        <taxon>Erythrobacter/Porphyrobacter group</taxon>
        <taxon>Erythrobacter</taxon>
    </lineage>
</organism>
<proteinExistence type="predicted"/>
<evidence type="ECO:0000256" key="1">
    <source>
        <dbReference type="ARBA" id="ARBA00022679"/>
    </source>
</evidence>
<evidence type="ECO:0000313" key="3">
    <source>
        <dbReference type="EMBL" id="OBV10701.1"/>
    </source>
</evidence>
<name>A0A1A7BG32_9SPHN</name>
<reference evidence="3 4" key="1">
    <citation type="submission" date="2016-06" db="EMBL/GenBank/DDBJ databases">
        <title>Genome sequence of Porphyrobacter dokdonensis DSW-74.</title>
        <authorList>
            <person name="Kim J.F."/>
            <person name="Song J.Y."/>
        </authorList>
    </citation>
    <scope>NUCLEOTIDE SEQUENCE [LARGE SCALE GENOMIC DNA]</scope>
    <source>
        <strain evidence="3 4">DSW-74</strain>
    </source>
</reference>
<protein>
    <submittedName>
        <fullName evidence="3">Glycosyl transferase, group 1</fullName>
    </submittedName>
</protein>
<dbReference type="AlphaFoldDB" id="A0A1A7BG32"/>
<evidence type="ECO:0000313" key="4">
    <source>
        <dbReference type="Proteomes" id="UP000092484"/>
    </source>
</evidence>
<dbReference type="EMBL" id="LZYB01000004">
    <property type="protein sequence ID" value="OBV10701.1"/>
    <property type="molecule type" value="Genomic_DNA"/>
</dbReference>
<dbReference type="SUPFAM" id="SSF53756">
    <property type="entry name" value="UDP-Glycosyltransferase/glycogen phosphorylase"/>
    <property type="match status" value="1"/>
</dbReference>
<dbReference type="Gene3D" id="3.40.50.2000">
    <property type="entry name" value="Glycogen Phosphorylase B"/>
    <property type="match status" value="2"/>
</dbReference>
<dbReference type="PANTHER" id="PTHR46401">
    <property type="entry name" value="GLYCOSYLTRANSFERASE WBBK-RELATED"/>
    <property type="match status" value="1"/>
</dbReference>
<gene>
    <name evidence="3" type="ORF">I603_1914</name>
</gene>
<feature type="domain" description="Glycosyl transferase family 1" evidence="2">
    <location>
        <begin position="201"/>
        <end position="360"/>
    </location>
</feature>
<dbReference type="Proteomes" id="UP000092484">
    <property type="component" value="Unassembled WGS sequence"/>
</dbReference>
<dbReference type="PANTHER" id="PTHR46401:SF2">
    <property type="entry name" value="GLYCOSYLTRANSFERASE WBBK-RELATED"/>
    <property type="match status" value="1"/>
</dbReference>
<keyword evidence="1 3" id="KW-0808">Transferase</keyword>
<keyword evidence="4" id="KW-1185">Reference proteome</keyword>